<evidence type="ECO:0008006" key="4">
    <source>
        <dbReference type="Google" id="ProtNLM"/>
    </source>
</evidence>
<dbReference type="Proteomes" id="UP000186309">
    <property type="component" value="Chromosome"/>
</dbReference>
<sequence length="742" mass="80710">MKPTAVDPRRLRPSRRGITLVEMLVTVAVLVLLMTILVQIFQAATGSLSSAQSYQELDNSLRRLDAMVRSDLNGVTARLTPPLNPKDGLGYLEYGENAFADIQGEDSDDYIRFTAKAPAGRPFRGRVLLKPPVNSSTAPVDDPSNLTSAQLSLYTNNQPILITSDFAEIIYFLRNGNLYRRVLLIAPERQSSIVQMTGNTMLKAQTGWAKNVVFTPGAFGGNAQVSWQGVNDLSARPGSSGPIGGAFSHIVLNSLGDLTNRENRAFSPRFSDDYINNATLAAGPDGIADDSNEDGVPDFYPTLYTDSTGAFTTALAPLKLIFAPNYAMPTGGHFSSMAFPYIFPGAYTQPETDSSFPKVGWIHSPTPDQNINRFSNGSASALLYLQRLNHNPLDLGDNLYRPVAAEGTFQTWWGFPTSRETLSFGWLDPTWQLNLNSGAQAPGLNPRAPTNLNGGMLKVVDDVELLPPMTGMMAALPTPVPVRLNPQLYSDDFGTASVITTNYGTVDAAGTISLWPYVGEDDLIMTGVRSFDIKAYDDLYAGYVDLGWKNDVRMDGNIPEFNRSTDNTQNYNFLSGTPSKAYSPFAGATGADGPATGLNGRPFDGARSMPTLATFGHEGRMPPLLGDFRSDAQFPTGFYPAFTNYPIDGNGVTNLGDDAPNINRLRRVFDTWSTDYSVAPAHAVDPTTGTVYGPPFTPPVYPSYPPPYPAPLKGIQIQVRVVDPTNQRIKQVTIRHDFTDRL</sequence>
<dbReference type="RefSeq" id="WP_237170547.1">
    <property type="nucleotide sequence ID" value="NZ_CP019082.1"/>
</dbReference>
<gene>
    <name evidence="2" type="ORF">BSF38_04152</name>
</gene>
<organism evidence="2 3">
    <name type="scientific">Paludisphaera borealis</name>
    <dbReference type="NCBI Taxonomy" id="1387353"/>
    <lineage>
        <taxon>Bacteria</taxon>
        <taxon>Pseudomonadati</taxon>
        <taxon>Planctomycetota</taxon>
        <taxon>Planctomycetia</taxon>
        <taxon>Isosphaerales</taxon>
        <taxon>Isosphaeraceae</taxon>
        <taxon>Paludisphaera</taxon>
    </lineage>
</organism>
<name>A0A1U7CUQ0_9BACT</name>
<evidence type="ECO:0000313" key="3">
    <source>
        <dbReference type="Proteomes" id="UP000186309"/>
    </source>
</evidence>
<keyword evidence="3" id="KW-1185">Reference proteome</keyword>
<accession>A0A1U7CUQ0</accession>
<evidence type="ECO:0000256" key="1">
    <source>
        <dbReference type="SAM" id="Phobius"/>
    </source>
</evidence>
<dbReference type="AlphaFoldDB" id="A0A1U7CUQ0"/>
<reference evidence="3" key="1">
    <citation type="submission" date="2016-12" db="EMBL/GenBank/DDBJ databases">
        <title>Comparative genomics of four Isosphaeraceae planctomycetes: a common pool of plasmids and glycoside hydrolase genes.</title>
        <authorList>
            <person name="Ivanova A."/>
        </authorList>
    </citation>
    <scope>NUCLEOTIDE SEQUENCE [LARGE SCALE GENOMIC DNA]</scope>
    <source>
        <strain evidence="3">PX4</strain>
    </source>
</reference>
<keyword evidence="1" id="KW-1133">Transmembrane helix</keyword>
<protein>
    <recommendedName>
        <fullName evidence="4">Prepilin-type N-terminal cleavage/methylation domain-containing protein</fullName>
    </recommendedName>
</protein>
<dbReference type="SUPFAM" id="SSF54523">
    <property type="entry name" value="Pili subunits"/>
    <property type="match status" value="1"/>
</dbReference>
<dbReference type="STRING" id="1387353.BSF38_04152"/>
<feature type="transmembrane region" description="Helical" evidence="1">
    <location>
        <begin position="20"/>
        <end position="41"/>
    </location>
</feature>
<dbReference type="InterPro" id="IPR012902">
    <property type="entry name" value="N_methyl_site"/>
</dbReference>
<dbReference type="KEGG" id="pbor:BSF38_04152"/>
<dbReference type="EMBL" id="CP019082">
    <property type="protein sequence ID" value="APW62603.1"/>
    <property type="molecule type" value="Genomic_DNA"/>
</dbReference>
<dbReference type="PROSITE" id="PS00409">
    <property type="entry name" value="PROKAR_NTER_METHYL"/>
    <property type="match status" value="1"/>
</dbReference>
<keyword evidence="1" id="KW-0812">Transmembrane</keyword>
<keyword evidence="1" id="KW-0472">Membrane</keyword>
<evidence type="ECO:0000313" key="2">
    <source>
        <dbReference type="EMBL" id="APW62603.1"/>
    </source>
</evidence>
<proteinExistence type="predicted"/>
<dbReference type="Pfam" id="PF07963">
    <property type="entry name" value="N_methyl"/>
    <property type="match status" value="1"/>
</dbReference>
<dbReference type="InterPro" id="IPR045584">
    <property type="entry name" value="Pilin-like"/>
</dbReference>